<gene>
    <name evidence="10" type="ORF">GCM10007108_13940</name>
</gene>
<keyword evidence="11" id="KW-1185">Reference proteome</keyword>
<feature type="domain" description="DNA methylase N-4/N-6" evidence="9">
    <location>
        <begin position="6"/>
        <end position="78"/>
    </location>
</feature>
<dbReference type="GO" id="GO:0032259">
    <property type="term" value="P:methylation"/>
    <property type="evidence" value="ECO:0007669"/>
    <property type="project" value="UniProtKB-KW"/>
</dbReference>
<evidence type="ECO:0000256" key="8">
    <source>
        <dbReference type="ARBA" id="ARBA00049120"/>
    </source>
</evidence>
<reference evidence="10" key="1">
    <citation type="journal article" date="2014" name="Int. J. Syst. Evol. Microbiol.">
        <title>Complete genome sequence of Corynebacterium casei LMG S-19264T (=DSM 44701T), isolated from a smear-ripened cheese.</title>
        <authorList>
            <consortium name="US DOE Joint Genome Institute (JGI-PGF)"/>
            <person name="Walter F."/>
            <person name="Albersmeier A."/>
            <person name="Kalinowski J."/>
            <person name="Ruckert C."/>
        </authorList>
    </citation>
    <scope>NUCLEOTIDE SEQUENCE</scope>
    <source>
        <strain evidence="10">JCM 13583</strain>
    </source>
</reference>
<sequence>MQSDASDVTGSFWTNRQRQASSLHEVPYRACFKPQLPKFFIERYSSPGDTVFDPFSGRGTTAVEAALLLRTPISNDTNPLSEILTRPRLEPPGLDEVARRLSSITVDYGARAGIDLSMFYHPRTEAEVVSLRDYLMERRESGKEDRVDRWIRMVATTRLTGHSSGFFSVYSLPPNQAASPEEQERINRRLGQEPEYRDVKKIVLRKSASLLRDVSPEVLERLSAVSGKARFTSDDSRDLVSVGDGTVDLTVTSPPFINLVDYAKDNWMRLWFNCIDAGEVKGRITVLSDLGSWKSFISATMRELFRITKPGGYVAFEVGETRKADLKEIVRECGTEAGLEHVVTYINVQRFTKTSHIWGVENNRLGTNTNRIVLFRRPAHS</sequence>
<dbReference type="SUPFAM" id="SSF53335">
    <property type="entry name" value="S-adenosyl-L-methionine-dependent methyltransferases"/>
    <property type="match status" value="3"/>
</dbReference>
<evidence type="ECO:0000313" key="10">
    <source>
        <dbReference type="EMBL" id="GGM77073.1"/>
    </source>
</evidence>
<evidence type="ECO:0000256" key="5">
    <source>
        <dbReference type="ARBA" id="ARBA00022691"/>
    </source>
</evidence>
<proteinExistence type="inferred from homology"/>
<dbReference type="GO" id="GO:0009307">
    <property type="term" value="P:DNA restriction-modification system"/>
    <property type="evidence" value="ECO:0007669"/>
    <property type="project" value="UniProtKB-KW"/>
</dbReference>
<evidence type="ECO:0000256" key="2">
    <source>
        <dbReference type="ARBA" id="ARBA00012185"/>
    </source>
</evidence>
<dbReference type="PROSITE" id="PS00093">
    <property type="entry name" value="N4_MTASE"/>
    <property type="match status" value="1"/>
</dbReference>
<comment type="similarity">
    <text evidence="1">Belongs to the N(4)/N(6)-methyltransferase family. N(4) subfamily.</text>
</comment>
<evidence type="ECO:0000256" key="4">
    <source>
        <dbReference type="ARBA" id="ARBA00022679"/>
    </source>
</evidence>
<dbReference type="EMBL" id="BMNY01000002">
    <property type="protein sequence ID" value="GGM77073.1"/>
    <property type="molecule type" value="Genomic_DNA"/>
</dbReference>
<dbReference type="InterPro" id="IPR029063">
    <property type="entry name" value="SAM-dependent_MTases_sf"/>
</dbReference>
<organism evidence="10 11">
    <name type="scientific">Thermogymnomonas acidicola</name>
    <dbReference type="NCBI Taxonomy" id="399579"/>
    <lineage>
        <taxon>Archaea</taxon>
        <taxon>Methanobacteriati</taxon>
        <taxon>Thermoplasmatota</taxon>
        <taxon>Thermoplasmata</taxon>
        <taxon>Thermoplasmatales</taxon>
        <taxon>Thermogymnomonas</taxon>
    </lineage>
</organism>
<evidence type="ECO:0000256" key="3">
    <source>
        <dbReference type="ARBA" id="ARBA00022603"/>
    </source>
</evidence>
<protein>
    <recommendedName>
        <fullName evidence="2">site-specific DNA-methyltransferase (cytosine-N(4)-specific)</fullName>
        <ecNumber evidence="2">2.1.1.113</ecNumber>
    </recommendedName>
</protein>
<dbReference type="InterPro" id="IPR002941">
    <property type="entry name" value="DNA_methylase_N4/N6"/>
</dbReference>
<reference evidence="10" key="2">
    <citation type="submission" date="2022-09" db="EMBL/GenBank/DDBJ databases">
        <authorList>
            <person name="Sun Q."/>
            <person name="Ohkuma M."/>
        </authorList>
    </citation>
    <scope>NUCLEOTIDE SEQUENCE</scope>
    <source>
        <strain evidence="10">JCM 13583</strain>
    </source>
</reference>
<keyword evidence="3 10" id="KW-0489">Methyltransferase</keyword>
<dbReference type="RefSeq" id="WP_188681517.1">
    <property type="nucleotide sequence ID" value="NZ_BMNY01000002.1"/>
</dbReference>
<dbReference type="GO" id="GO:0008170">
    <property type="term" value="F:N-methyltransferase activity"/>
    <property type="evidence" value="ECO:0007669"/>
    <property type="project" value="InterPro"/>
</dbReference>
<accession>A0AA37F9S2</accession>
<evidence type="ECO:0000313" key="11">
    <source>
        <dbReference type="Proteomes" id="UP000632195"/>
    </source>
</evidence>
<keyword evidence="4" id="KW-0808">Transferase</keyword>
<dbReference type="GO" id="GO:0003677">
    <property type="term" value="F:DNA binding"/>
    <property type="evidence" value="ECO:0007669"/>
    <property type="project" value="UniProtKB-KW"/>
</dbReference>
<keyword evidence="7" id="KW-0238">DNA-binding</keyword>
<evidence type="ECO:0000259" key="9">
    <source>
        <dbReference type="Pfam" id="PF01555"/>
    </source>
</evidence>
<dbReference type="AlphaFoldDB" id="A0AA37F9S2"/>
<comment type="catalytic activity">
    <reaction evidence="8">
        <text>a 2'-deoxycytidine in DNA + S-adenosyl-L-methionine = an N(4)-methyl-2'-deoxycytidine in DNA + S-adenosyl-L-homocysteine + H(+)</text>
        <dbReference type="Rhea" id="RHEA:16857"/>
        <dbReference type="Rhea" id="RHEA-COMP:11369"/>
        <dbReference type="Rhea" id="RHEA-COMP:13674"/>
        <dbReference type="ChEBI" id="CHEBI:15378"/>
        <dbReference type="ChEBI" id="CHEBI:57856"/>
        <dbReference type="ChEBI" id="CHEBI:59789"/>
        <dbReference type="ChEBI" id="CHEBI:85452"/>
        <dbReference type="ChEBI" id="CHEBI:137933"/>
        <dbReference type="EC" id="2.1.1.113"/>
    </reaction>
</comment>
<name>A0AA37F9S2_9ARCH</name>
<keyword evidence="5" id="KW-0949">S-adenosyl-L-methionine</keyword>
<dbReference type="Pfam" id="PF01555">
    <property type="entry name" value="N6_N4_Mtase"/>
    <property type="match status" value="1"/>
</dbReference>
<dbReference type="GO" id="GO:0015667">
    <property type="term" value="F:site-specific DNA-methyltransferase (cytosine-N4-specific) activity"/>
    <property type="evidence" value="ECO:0007669"/>
    <property type="project" value="UniProtKB-EC"/>
</dbReference>
<keyword evidence="6" id="KW-0680">Restriction system</keyword>
<evidence type="ECO:0000256" key="7">
    <source>
        <dbReference type="ARBA" id="ARBA00023125"/>
    </source>
</evidence>
<dbReference type="EC" id="2.1.1.113" evidence="2"/>
<dbReference type="Gene3D" id="3.40.50.150">
    <property type="entry name" value="Vaccinia Virus protein VP39"/>
    <property type="match status" value="2"/>
</dbReference>
<evidence type="ECO:0000256" key="1">
    <source>
        <dbReference type="ARBA" id="ARBA00010203"/>
    </source>
</evidence>
<comment type="caution">
    <text evidence="10">The sequence shown here is derived from an EMBL/GenBank/DDBJ whole genome shotgun (WGS) entry which is preliminary data.</text>
</comment>
<evidence type="ECO:0000256" key="6">
    <source>
        <dbReference type="ARBA" id="ARBA00022747"/>
    </source>
</evidence>
<dbReference type="InterPro" id="IPR017985">
    <property type="entry name" value="MeTrfase_CN4_CS"/>
</dbReference>
<dbReference type="Proteomes" id="UP000632195">
    <property type="component" value="Unassembled WGS sequence"/>
</dbReference>